<reference evidence="1" key="1">
    <citation type="submission" date="2013-08" db="EMBL/GenBank/DDBJ databases">
        <authorList>
            <person name="Mendez C."/>
            <person name="Richter M."/>
            <person name="Ferrer M."/>
            <person name="Sanchez J."/>
        </authorList>
    </citation>
    <scope>NUCLEOTIDE SEQUENCE</scope>
</reference>
<sequence length="85" mass="9763">MIFVNSMSDLFHESVSDTFIDQVFAVMGNVFCSMDAPHVFQVLTKRPERMRHYLSSPETLQRVTIAMKKMGLDLMGENSPPQWPL</sequence>
<comment type="caution">
    <text evidence="1">The sequence shown here is derived from an EMBL/GenBank/DDBJ whole genome shotgun (WGS) entry which is preliminary data.</text>
</comment>
<dbReference type="AlphaFoldDB" id="T1CEB7"/>
<dbReference type="EMBL" id="AUZX01001104">
    <property type="protein sequence ID" value="EQD79903.1"/>
    <property type="molecule type" value="Genomic_DNA"/>
</dbReference>
<proteinExistence type="predicted"/>
<evidence type="ECO:0000313" key="1">
    <source>
        <dbReference type="EMBL" id="EQD79903.1"/>
    </source>
</evidence>
<dbReference type="InterPro" id="IPR011101">
    <property type="entry name" value="DUF5131"/>
</dbReference>
<gene>
    <name evidence="1" type="ORF">B1A_01449</name>
</gene>
<dbReference type="Pfam" id="PF07505">
    <property type="entry name" value="DUF5131"/>
    <property type="match status" value="1"/>
</dbReference>
<feature type="non-terminal residue" evidence="1">
    <location>
        <position position="85"/>
    </location>
</feature>
<reference evidence="1" key="2">
    <citation type="journal article" date="2014" name="ISME J.">
        <title>Microbial stratification in low pH oxic and suboxic macroscopic growths along an acid mine drainage.</title>
        <authorList>
            <person name="Mendez-Garcia C."/>
            <person name="Mesa V."/>
            <person name="Sprenger R.R."/>
            <person name="Richter M."/>
            <person name="Diez M.S."/>
            <person name="Solano J."/>
            <person name="Bargiela R."/>
            <person name="Golyshina O.V."/>
            <person name="Manteca A."/>
            <person name="Ramos J.L."/>
            <person name="Gallego J.R."/>
            <person name="Llorente I."/>
            <person name="Martins Dos Santos V.A."/>
            <person name="Jensen O.N."/>
            <person name="Pelaez A.I."/>
            <person name="Sanchez J."/>
            <person name="Ferrer M."/>
        </authorList>
    </citation>
    <scope>NUCLEOTIDE SEQUENCE</scope>
</reference>
<organism evidence="1">
    <name type="scientific">mine drainage metagenome</name>
    <dbReference type="NCBI Taxonomy" id="410659"/>
    <lineage>
        <taxon>unclassified sequences</taxon>
        <taxon>metagenomes</taxon>
        <taxon>ecological metagenomes</taxon>
    </lineage>
</organism>
<accession>T1CEB7</accession>
<protein>
    <submittedName>
        <fullName evidence="1">Phage Gp37Gp68</fullName>
    </submittedName>
</protein>
<name>T1CEB7_9ZZZZ</name>